<name>G3B1R9_CANTC</name>
<dbReference type="STRING" id="590646.G3B1R9"/>
<accession>G3B1R9</accession>
<organism evidence="4">
    <name type="scientific">Candida tenuis (strain ATCC 10573 / BCRC 21748 / CBS 615 / JCM 9827 / NBRC 10315 / NRRL Y-1498 / VKM Y-70)</name>
    <name type="common">Yeast</name>
    <name type="synonym">Yamadazyma tenuis</name>
    <dbReference type="NCBI Taxonomy" id="590646"/>
    <lineage>
        <taxon>Eukaryota</taxon>
        <taxon>Fungi</taxon>
        <taxon>Dikarya</taxon>
        <taxon>Ascomycota</taxon>
        <taxon>Saccharomycotina</taxon>
        <taxon>Pichiomycetes</taxon>
        <taxon>Debaryomycetaceae</taxon>
        <taxon>Yamadazyma</taxon>
    </lineage>
</organism>
<dbReference type="AlphaFoldDB" id="G3B1R9"/>
<dbReference type="RefSeq" id="XP_006685321.1">
    <property type="nucleotide sequence ID" value="XM_006685258.1"/>
</dbReference>
<dbReference type="FunFam" id="3.30.1360.180:FF:000003">
    <property type="entry name" value="Type I phosphodiesterase/nucleotide pyrophosphatase family protein"/>
    <property type="match status" value="1"/>
</dbReference>
<keyword evidence="1" id="KW-0472">Membrane</keyword>
<dbReference type="eggNOG" id="KOG2645">
    <property type="taxonomic scope" value="Eukaryota"/>
</dbReference>
<dbReference type="OrthoDB" id="415411at2759"/>
<reference evidence="2 4" key="1">
    <citation type="journal article" date="2011" name="Proc. Natl. Acad. Sci. U.S.A.">
        <title>Comparative genomics of xylose-fermenting fungi for enhanced biofuel production.</title>
        <authorList>
            <person name="Wohlbach D.J."/>
            <person name="Kuo A."/>
            <person name="Sato T.K."/>
            <person name="Potts K.M."/>
            <person name="Salamov A.A."/>
            <person name="LaButti K.M."/>
            <person name="Sun H."/>
            <person name="Clum A."/>
            <person name="Pangilinan J.L."/>
            <person name="Lindquist E.A."/>
            <person name="Lucas S."/>
            <person name="Lapidus A."/>
            <person name="Jin M."/>
            <person name="Gunawan C."/>
            <person name="Balan V."/>
            <person name="Dale B.E."/>
            <person name="Jeffries T.W."/>
            <person name="Zinkel R."/>
            <person name="Barry K.W."/>
            <person name="Grigoriev I.V."/>
            <person name="Gasch A.P."/>
        </authorList>
    </citation>
    <scope>NUCLEOTIDE SEQUENCE [LARGE SCALE GENOMIC DNA]</scope>
    <source>
        <strain evidence="2">ATCC 10573</strain>
        <strain evidence="4">ATCC 10573 / BCRC 21748 / CBS 615 / JCM 9827 / NBRC 10315 / NRRL Y-1498 / VKM Y-70</strain>
    </source>
</reference>
<dbReference type="EMBL" id="GL996515">
    <property type="protein sequence ID" value="EGV64515.1"/>
    <property type="molecule type" value="Genomic_DNA"/>
</dbReference>
<evidence type="ECO:0000313" key="3">
    <source>
        <dbReference type="EMBL" id="EGV64515.1"/>
    </source>
</evidence>
<keyword evidence="4" id="KW-1185">Reference proteome</keyword>
<dbReference type="SUPFAM" id="SSF53649">
    <property type="entry name" value="Alkaline phosphatase-like"/>
    <property type="match status" value="1"/>
</dbReference>
<dbReference type="InterPro" id="IPR002591">
    <property type="entry name" value="Phosphodiest/P_Trfase"/>
</dbReference>
<dbReference type="HOGENOM" id="CLU_017594_4_0_1"/>
<dbReference type="Gene3D" id="3.40.720.10">
    <property type="entry name" value="Alkaline Phosphatase, subunit A"/>
    <property type="match status" value="1"/>
</dbReference>
<keyword evidence="1" id="KW-1133">Transmembrane helix</keyword>
<dbReference type="GeneID" id="18248750"/>
<dbReference type="EMBL" id="GL996515">
    <property type="protein sequence ID" value="EGV64514.1"/>
    <property type="molecule type" value="Genomic_DNA"/>
</dbReference>
<dbReference type="GO" id="GO:0009141">
    <property type="term" value="P:nucleoside triphosphate metabolic process"/>
    <property type="evidence" value="ECO:0007669"/>
    <property type="project" value="TreeGrafter"/>
</dbReference>
<feature type="transmembrane region" description="Helical" evidence="1">
    <location>
        <begin position="117"/>
        <end position="136"/>
    </location>
</feature>
<proteinExistence type="predicted"/>
<evidence type="ECO:0000313" key="4">
    <source>
        <dbReference type="Proteomes" id="UP000000707"/>
    </source>
</evidence>
<dbReference type="InterPro" id="IPR017850">
    <property type="entry name" value="Alkaline_phosphatase_core_sf"/>
</dbReference>
<dbReference type="CDD" id="cd16018">
    <property type="entry name" value="Enpp"/>
    <property type="match status" value="1"/>
</dbReference>
<dbReference type="Pfam" id="PF01663">
    <property type="entry name" value="Phosphodiest"/>
    <property type="match status" value="1"/>
</dbReference>
<gene>
    <name evidence="2" type="ORF">CANTEDRAFT_120063</name>
</gene>
<dbReference type="PANTHER" id="PTHR10151:SF120">
    <property type="entry name" value="BIS(5'-ADENOSYL)-TRIPHOSPHATASE"/>
    <property type="match status" value="1"/>
</dbReference>
<keyword evidence="1" id="KW-0812">Transmembrane</keyword>
<evidence type="ECO:0000313" key="2">
    <source>
        <dbReference type="EMBL" id="EGV64514.1"/>
    </source>
</evidence>
<dbReference type="GO" id="GO:0017111">
    <property type="term" value="F:ribonucleoside triphosphate phosphatase activity"/>
    <property type="evidence" value="ECO:0007669"/>
    <property type="project" value="TreeGrafter"/>
</dbReference>
<protein>
    <submittedName>
        <fullName evidence="3">Phosphodiest-domain-containing protein</fullName>
    </submittedName>
</protein>
<dbReference type="Gene3D" id="3.30.1360.180">
    <property type="match status" value="1"/>
</dbReference>
<dbReference type="PANTHER" id="PTHR10151">
    <property type="entry name" value="ECTONUCLEOTIDE PYROPHOSPHATASE/PHOSPHODIESTERASE"/>
    <property type="match status" value="1"/>
</dbReference>
<dbReference type="Proteomes" id="UP000000707">
    <property type="component" value="Unassembled WGS sequence"/>
</dbReference>
<dbReference type="GO" id="GO:0047429">
    <property type="term" value="F:nucleoside triphosphate diphosphatase activity"/>
    <property type="evidence" value="ECO:0007669"/>
    <property type="project" value="TreeGrafter"/>
</dbReference>
<dbReference type="KEGG" id="cten:18248750"/>
<evidence type="ECO:0000256" key="1">
    <source>
        <dbReference type="SAM" id="Phobius"/>
    </source>
</evidence>
<sequence>MSINYSVPHRVDIPVTNLDDDSDDDILFNEQIRSRSSSPLPRGDSFSDNTINDLDYEFSTKCTSPFLDRIKGLFGRNNYRHVESYELRDTLDLNDFNLRDDEENLNTRSQTIKRKHFKGLVFFLTTTVVFMTLYFLKGSAGTPAVALKTTYSNTTHSFYPTTIVISLDGFHPHYVSAKLTPSLHDMMMNEYGAPYMIPSFPSSTFPNHWTLVTGLYPSEHGIVGNTFYDPKLKKQFVNTNPKEGGLDPDFWRGGEPIWETAYKQGVNSAVHMWPGSEVPGVGIGNGPLHVDRYNGSEHLSSKVDRVMAWLDVDHISERPELILTYVPTIDSYGHQFGISGPKMRRALASVDDFVNMMRKEITFRSLDDIVNLVIVSDHGMAPTSNNRLLFLDDIIDLSKIQHIDGWPLFGLRPYKEYSVDEIIEELNTNINKLDDSVKNNFDIHTVETLPKEWDFGGDLNDHKFNYRLAPIWIVPKVGYSITTHQQMDEKHNDYTPKGVHGYNNTELLMRAIFLGSGPYFRAKLTGENKRVQPFRNTEVYNLICESLSLKPSPNNGTMDNGYIISAIDERNLLPDEWSEPLSYPNLDYHVDSIVQNATYDLLWRQQVADKSDTHTQSNPKQSLSVEESTLAADLDVSIPKPFDIVSTATKINQITTPTEGPSPGGFLDNLLDQISEVGEGIEDSFEEVGDHLKDTWKDLESFIDGDKNR</sequence>